<dbReference type="GO" id="GO:0003677">
    <property type="term" value="F:DNA binding"/>
    <property type="evidence" value="ECO:0007669"/>
    <property type="project" value="UniProtKB-KW"/>
</dbReference>
<dbReference type="EMBL" id="JPOS01000079">
    <property type="protein sequence ID" value="KGE86342.1"/>
    <property type="molecule type" value="Genomic_DNA"/>
</dbReference>
<dbReference type="SMART" id="SM00363">
    <property type="entry name" value="S4"/>
    <property type="match status" value="1"/>
</dbReference>
<protein>
    <submittedName>
        <fullName evidence="7">RNA-binding protein S4</fullName>
    </submittedName>
</protein>
<dbReference type="Proteomes" id="UP000029736">
    <property type="component" value="Unassembled WGS sequence"/>
</dbReference>
<feature type="compositionally biased region" description="Basic and acidic residues" evidence="5">
    <location>
        <begin position="121"/>
        <end position="130"/>
    </location>
</feature>
<dbReference type="InterPro" id="IPR036986">
    <property type="entry name" value="S4_RNA-bd_sf"/>
</dbReference>
<evidence type="ECO:0000313" key="7">
    <source>
        <dbReference type="EMBL" id="KGE86342.1"/>
    </source>
</evidence>
<dbReference type="GO" id="GO:0043023">
    <property type="term" value="F:ribosomal large subunit binding"/>
    <property type="evidence" value="ECO:0007669"/>
    <property type="project" value="InterPro"/>
</dbReference>
<dbReference type="PIRSF" id="PIRSF016821">
    <property type="entry name" value="HSP15"/>
    <property type="match status" value="1"/>
</dbReference>
<dbReference type="AlphaFoldDB" id="A0A098S5A4"/>
<feature type="domain" description="RNA-binding S4" evidence="6">
    <location>
        <begin position="7"/>
        <end position="79"/>
    </location>
</feature>
<evidence type="ECO:0000256" key="5">
    <source>
        <dbReference type="SAM" id="MobiDB-lite"/>
    </source>
</evidence>
<reference evidence="7 8" key="1">
    <citation type="journal article" date="2014" name="Int. J. Syst. Evol. Microbiol.">
        <title>Phaeodactylibacter xiamenensis gen. nov., sp. nov., a member of the family Saprospiraceae isolated from the marine alga Phaeodactylum tricornutum.</title>
        <authorList>
            <person name="Chen Z.Jr."/>
            <person name="Lei X."/>
            <person name="Lai Q."/>
            <person name="Li Y."/>
            <person name="Zhang B."/>
            <person name="Zhang J."/>
            <person name="Zhang H."/>
            <person name="Yang L."/>
            <person name="Zheng W."/>
            <person name="Tian Y."/>
            <person name="Yu Z."/>
            <person name="Xu H.Jr."/>
            <person name="Zheng T."/>
        </authorList>
    </citation>
    <scope>NUCLEOTIDE SEQUENCE [LARGE SCALE GENOMIC DNA]</scope>
    <source>
        <strain evidence="7 8">KD52</strain>
    </source>
</reference>
<proteinExistence type="inferred from homology"/>
<comment type="caution">
    <text evidence="7">The sequence shown here is derived from an EMBL/GenBank/DDBJ whole genome shotgun (WGS) entry which is preliminary data.</text>
</comment>
<dbReference type="PROSITE" id="PS50889">
    <property type="entry name" value="S4"/>
    <property type="match status" value="1"/>
</dbReference>
<dbReference type="Pfam" id="PF01479">
    <property type="entry name" value="S4"/>
    <property type="match status" value="1"/>
</dbReference>
<dbReference type="GO" id="GO:0034605">
    <property type="term" value="P:cellular response to heat"/>
    <property type="evidence" value="ECO:0007669"/>
    <property type="project" value="InterPro"/>
</dbReference>
<dbReference type="SUPFAM" id="SSF55174">
    <property type="entry name" value="Alpha-L RNA-binding motif"/>
    <property type="match status" value="1"/>
</dbReference>
<keyword evidence="3" id="KW-0238">DNA-binding</keyword>
<feature type="region of interest" description="Disordered" evidence="5">
    <location>
        <begin position="109"/>
        <end position="130"/>
    </location>
</feature>
<keyword evidence="8" id="KW-1185">Reference proteome</keyword>
<evidence type="ECO:0000256" key="2">
    <source>
        <dbReference type="ARBA" id="ARBA00022884"/>
    </source>
</evidence>
<dbReference type="STRING" id="1524460.IX84_21305"/>
<evidence type="ECO:0000256" key="3">
    <source>
        <dbReference type="ARBA" id="ARBA00023125"/>
    </source>
</evidence>
<dbReference type="RefSeq" id="WP_044225040.1">
    <property type="nucleotide sequence ID" value="NZ_JBKAGJ010000010.1"/>
</dbReference>
<dbReference type="InterPro" id="IPR025708">
    <property type="entry name" value="HSP15"/>
</dbReference>
<organism evidence="7 8">
    <name type="scientific">Phaeodactylibacter xiamenensis</name>
    <dbReference type="NCBI Taxonomy" id="1524460"/>
    <lineage>
        <taxon>Bacteria</taxon>
        <taxon>Pseudomonadati</taxon>
        <taxon>Bacteroidota</taxon>
        <taxon>Saprospiria</taxon>
        <taxon>Saprospirales</taxon>
        <taxon>Haliscomenobacteraceae</taxon>
        <taxon>Phaeodactylibacter</taxon>
    </lineage>
</organism>
<evidence type="ECO:0000313" key="8">
    <source>
        <dbReference type="Proteomes" id="UP000029736"/>
    </source>
</evidence>
<evidence type="ECO:0000256" key="4">
    <source>
        <dbReference type="PROSITE-ProRule" id="PRU00182"/>
    </source>
</evidence>
<comment type="similarity">
    <text evidence="1">Belongs to the HSP15 family.</text>
</comment>
<dbReference type="InterPro" id="IPR002942">
    <property type="entry name" value="S4_RNA-bd"/>
</dbReference>
<name>A0A098S5A4_9BACT</name>
<sequence>MSNIEKVRVDKWLWSVRIFKSRTQATEACKSGKVQVNNSVAKPSQLIQRGDQLTVKKNGFNLQYKAVDLIRKRVGAPIAQTCYEDLTPEEELNKYNEWFVGKGKTEFREKGAGRPTKRDRRKIERYKDKL</sequence>
<evidence type="ECO:0000259" key="6">
    <source>
        <dbReference type="SMART" id="SM00363"/>
    </source>
</evidence>
<dbReference type="Gene3D" id="3.10.290.10">
    <property type="entry name" value="RNA-binding S4 domain"/>
    <property type="match status" value="1"/>
</dbReference>
<dbReference type="CDD" id="cd00165">
    <property type="entry name" value="S4"/>
    <property type="match status" value="1"/>
</dbReference>
<gene>
    <name evidence="7" type="ORF">IX84_21305</name>
</gene>
<dbReference type="GO" id="GO:0003727">
    <property type="term" value="F:single-stranded RNA binding"/>
    <property type="evidence" value="ECO:0007669"/>
    <property type="project" value="InterPro"/>
</dbReference>
<evidence type="ECO:0000256" key="1">
    <source>
        <dbReference type="ARBA" id="ARBA00008396"/>
    </source>
</evidence>
<accession>A0A098S5A4</accession>
<keyword evidence="2 4" id="KW-0694">RNA-binding</keyword>